<dbReference type="InterPro" id="IPR036770">
    <property type="entry name" value="Ankyrin_rpt-contain_sf"/>
</dbReference>
<evidence type="ECO:0000256" key="2">
    <source>
        <dbReference type="ARBA" id="ARBA00023043"/>
    </source>
</evidence>
<feature type="repeat" description="ANK" evidence="3">
    <location>
        <begin position="1094"/>
        <end position="1129"/>
    </location>
</feature>
<dbReference type="Gene3D" id="1.25.40.20">
    <property type="entry name" value="Ankyrin repeat-containing domain"/>
    <property type="match status" value="3"/>
</dbReference>
<dbReference type="InterPro" id="IPR043136">
    <property type="entry name" value="B30.2/SPRY_sf"/>
</dbReference>
<gene>
    <name evidence="5" type="ORF">PG999_012516</name>
</gene>
<keyword evidence="2 3" id="KW-0040">ANK repeat</keyword>
<dbReference type="InterPro" id="IPR002110">
    <property type="entry name" value="Ankyrin_rpt"/>
</dbReference>
<accession>A0AAW0Q978</accession>
<dbReference type="EMBL" id="JAQQWP010000010">
    <property type="protein sequence ID" value="KAK8096572.1"/>
    <property type="molecule type" value="Genomic_DNA"/>
</dbReference>
<reference evidence="5 6" key="1">
    <citation type="submission" date="2023-01" db="EMBL/GenBank/DDBJ databases">
        <title>Analysis of 21 Apiospora genomes using comparative genomics revels a genus with tremendous synthesis potential of carbohydrate active enzymes and secondary metabolites.</title>
        <authorList>
            <person name="Sorensen T."/>
        </authorList>
    </citation>
    <scope>NUCLEOTIDE SEQUENCE [LARGE SCALE GENOMIC DNA]</scope>
    <source>
        <strain evidence="5 6">CBS 117206</strain>
    </source>
</reference>
<keyword evidence="6" id="KW-1185">Reference proteome</keyword>
<dbReference type="Pfam" id="PF12796">
    <property type="entry name" value="Ank_2"/>
    <property type="match status" value="3"/>
</dbReference>
<name>A0AAW0Q978_9PEZI</name>
<dbReference type="SMART" id="SM00248">
    <property type="entry name" value="ANK"/>
    <property type="match status" value="12"/>
</dbReference>
<dbReference type="PROSITE" id="PS50088">
    <property type="entry name" value="ANK_REPEAT"/>
    <property type="match status" value="5"/>
</dbReference>
<feature type="repeat" description="ANK" evidence="3">
    <location>
        <begin position="983"/>
        <end position="1016"/>
    </location>
</feature>
<evidence type="ECO:0000256" key="4">
    <source>
        <dbReference type="SAM" id="MobiDB-lite"/>
    </source>
</evidence>
<dbReference type="Gene3D" id="2.60.120.920">
    <property type="match status" value="1"/>
</dbReference>
<feature type="repeat" description="ANK" evidence="3">
    <location>
        <begin position="1164"/>
        <end position="1196"/>
    </location>
</feature>
<proteinExistence type="predicted"/>
<comment type="caution">
    <text evidence="5">The sequence shown here is derived from an EMBL/GenBank/DDBJ whole genome shotgun (WGS) entry which is preliminary data.</text>
</comment>
<dbReference type="PANTHER" id="PTHR24123:SF33">
    <property type="entry name" value="PROTEIN HOS4"/>
    <property type="match status" value="1"/>
</dbReference>
<evidence type="ECO:0000256" key="3">
    <source>
        <dbReference type="PROSITE-ProRule" id="PRU00023"/>
    </source>
</evidence>
<dbReference type="Proteomes" id="UP001392437">
    <property type="component" value="Unassembled WGS sequence"/>
</dbReference>
<protein>
    <submittedName>
        <fullName evidence="5">Uncharacterized protein</fullName>
    </submittedName>
</protein>
<feature type="region of interest" description="Disordered" evidence="4">
    <location>
        <begin position="770"/>
        <end position="867"/>
    </location>
</feature>
<feature type="repeat" description="ANK" evidence="3">
    <location>
        <begin position="1197"/>
        <end position="1222"/>
    </location>
</feature>
<dbReference type="SUPFAM" id="SSF48403">
    <property type="entry name" value="Ankyrin repeat"/>
    <property type="match status" value="3"/>
</dbReference>
<dbReference type="PROSITE" id="PS50297">
    <property type="entry name" value="ANK_REP_REGION"/>
    <property type="match status" value="3"/>
</dbReference>
<dbReference type="PANTHER" id="PTHR24123">
    <property type="entry name" value="ANKYRIN REPEAT-CONTAINING"/>
    <property type="match status" value="1"/>
</dbReference>
<dbReference type="InterPro" id="IPR051165">
    <property type="entry name" value="Multifunctional_ANK_Repeat"/>
</dbReference>
<evidence type="ECO:0000256" key="1">
    <source>
        <dbReference type="ARBA" id="ARBA00022737"/>
    </source>
</evidence>
<feature type="compositionally biased region" description="Acidic residues" evidence="4">
    <location>
        <begin position="797"/>
        <end position="809"/>
    </location>
</feature>
<feature type="repeat" description="ANK" evidence="3">
    <location>
        <begin position="1312"/>
        <end position="1344"/>
    </location>
</feature>
<keyword evidence="1" id="KW-0677">Repeat</keyword>
<sequence length="1613" mass="178609">MASSTLYRNALFKFQNEAQAQYTDAKTKGLLAQFFSERGTPEDSLTAAERLGQNSAQKYGDRHISQETKIPGVWIQNILTNINSFISVGNYAMKGAPESVGLAWFAVKLTLSAIQSNFELYGLFGSGLTDITEIMIIIPHYDRLYDERSKPDWKPNEVVNKLFDDIVNAYTAVLRFAFSVKRHIEGDKLDKLRHGFKDFFGVSKAKFDGRIAEIASLKKKVLEDTRAAFEKRSLDSLESLGNITSRMKSTIDDIHNFQPILLNFQQSQFEILKGFESKMDGIIHKMKAKTPWEIAVQDFERIKDRLKVAPNNTSAALQRLLDARFPNTCRWLFGDEEYRCWETSGSNSALYLIGAKVHEHLSSRSGTDRTAILYASCELDAGSSKTNKEPPKLNTIYYALILQIIQLAVTETEDVSLLESCNKLFDIPKTKSEKDSKIAKATIQKDDYIPEFEDVITKLASLLRTDVYIVLDAVEKLGEKEQRKLSIALEAIFDVPMHTSTQRVRTIVGCSASMPFRYTTSATTIDTNANHEADMAMKVTDALMGIPGLSETERMEACDVVLKKACHSFGYVVDVAVPFLQEPFNNSLSERLNSLPEGMKSTYKQALEALPPNKAGLLRTAVSWTLFTPGGDLPTLEEISDAFHGAYEDTVGKDRHDGTSAPPGFPIVTELFRKQIENVGDPFLAIFNEDFVNLQEWDHIPAFCLDAVDEPPDYNDSHSSGQYCDRCKTQVSQSNSLAFTSKNEHLQRALTCLRHLNNSLFQERAGLLEKSAGTEDPAAKSEPTENDMVVSEPGVEAFEEHEENDDNESSCDQIPNSGPELHAKKPGSDVATETQIQEVPEDKDDLGYLTDESQDEEDKKEAESDAEMDVAGHSFNNLANDGSHIRYEIVHWPYHFHRAEELWNPEELKDNSTWTEILRELETLTNNTVAFENWQRKFYTAKVDQADYMCDPVSPLHVAAYLGLVGWAEHLIAEGHDPNGLSGGRTALQAASDKASCRPMLELLLKNGGDVNFESGECVPAFHWWLSTDSTLETMQLILDHGGNPTLVTSPNHGGWGLLHYLAYSGDSPEALTLLLDRVPAESRLDLVNATTSEGVTPLRIVLLWRKPVPKLLLKSFLDHGADINSDDTESARALQVACATGELDCVRSIFEFNVEEIDDPDNEGDTALHQACLNGHPKCLDLVAEKGADVNRANHVKRTPLHDAAKGGYTECVRILLQRGAIAHCFDIHDRTPFFDACQSESQEAAHLILTNLIREKVPALKLNKPTKGGRSPLRQASSRGFNEIVELVINAAREEGNIDSLDIDKQDNKKAMNALQRASMHGHAECVRLVLGIGADVSLRTNESKTALVLAYESWSKVLDQPGFEDIISMLIEKDPEAAKADAELHAICAVNGSTRLLEQLHNIGTYLHRQDSYGWTPLELARNANQVGVESFLRKGGMLPSRWMANDDLLSDNGLTVTLTAPRKHLCISADKPLPANIERYYFEIKFLGAAHSAATSGDDAISNGRGGKDGAKNSSIFTKDSQEGCRIVAIGFCTLGGAPISFPGWPARRDAPSVHSWGYHGDDGGSSRREMGLGPLSIKALRTGLPATRSDAELMLRNAQFGLHTTGSD</sequence>
<evidence type="ECO:0000313" key="6">
    <source>
        <dbReference type="Proteomes" id="UP001392437"/>
    </source>
</evidence>
<organism evidence="5 6">
    <name type="scientific">Apiospora kogelbergensis</name>
    <dbReference type="NCBI Taxonomy" id="1337665"/>
    <lineage>
        <taxon>Eukaryota</taxon>
        <taxon>Fungi</taxon>
        <taxon>Dikarya</taxon>
        <taxon>Ascomycota</taxon>
        <taxon>Pezizomycotina</taxon>
        <taxon>Sordariomycetes</taxon>
        <taxon>Xylariomycetidae</taxon>
        <taxon>Amphisphaeriales</taxon>
        <taxon>Apiosporaceae</taxon>
        <taxon>Apiospora</taxon>
    </lineage>
</organism>
<evidence type="ECO:0000313" key="5">
    <source>
        <dbReference type="EMBL" id="KAK8096572.1"/>
    </source>
</evidence>